<protein>
    <submittedName>
        <fullName evidence="2">Hydrolase</fullName>
    </submittedName>
</protein>
<dbReference type="KEGG" id="sals:SLNWT_4413"/>
<dbReference type="PRINTS" id="PR00111">
    <property type="entry name" value="ABHYDROLASE"/>
</dbReference>
<evidence type="ECO:0000313" key="3">
    <source>
        <dbReference type="Proteomes" id="UP000031523"/>
    </source>
</evidence>
<name>A0A0B5ESV4_STRA4</name>
<dbReference type="InterPro" id="IPR050471">
    <property type="entry name" value="AB_hydrolase"/>
</dbReference>
<dbReference type="AlphaFoldDB" id="A0A0B5ESV4"/>
<dbReference type="Gene3D" id="3.40.50.1820">
    <property type="entry name" value="alpha/beta hydrolase"/>
    <property type="match status" value="1"/>
</dbReference>
<organism evidence="2 3">
    <name type="scientific">Streptomyces albus (strain ATCC 21838 / DSM 41398 / FERM P-419 / JCM 4703 / NBRC 107858)</name>
    <dbReference type="NCBI Taxonomy" id="1081613"/>
    <lineage>
        <taxon>Bacteria</taxon>
        <taxon>Bacillati</taxon>
        <taxon>Actinomycetota</taxon>
        <taxon>Actinomycetes</taxon>
        <taxon>Kitasatosporales</taxon>
        <taxon>Streptomycetaceae</taxon>
        <taxon>Streptomyces</taxon>
    </lineage>
</organism>
<keyword evidence="2" id="KW-0378">Hydrolase</keyword>
<dbReference type="GO" id="GO:0016787">
    <property type="term" value="F:hydrolase activity"/>
    <property type="evidence" value="ECO:0007669"/>
    <property type="project" value="UniProtKB-KW"/>
</dbReference>
<dbReference type="InterPro" id="IPR029058">
    <property type="entry name" value="AB_hydrolase_fold"/>
</dbReference>
<dbReference type="EMBL" id="CP010519">
    <property type="protein sequence ID" value="AJE84789.1"/>
    <property type="molecule type" value="Genomic_DNA"/>
</dbReference>
<proteinExistence type="predicted"/>
<dbReference type="PANTHER" id="PTHR43433:SF5">
    <property type="entry name" value="AB HYDROLASE-1 DOMAIN-CONTAINING PROTEIN"/>
    <property type="match status" value="1"/>
</dbReference>
<evidence type="ECO:0000313" key="2">
    <source>
        <dbReference type="EMBL" id="AJE84789.1"/>
    </source>
</evidence>
<dbReference type="Pfam" id="PF12697">
    <property type="entry name" value="Abhydrolase_6"/>
    <property type="match status" value="1"/>
</dbReference>
<accession>A0A0B5ESV4</accession>
<keyword evidence="3" id="KW-1185">Reference proteome</keyword>
<dbReference type="Proteomes" id="UP000031523">
    <property type="component" value="Chromosome"/>
</dbReference>
<dbReference type="InterPro" id="IPR000073">
    <property type="entry name" value="AB_hydrolase_1"/>
</dbReference>
<evidence type="ECO:0000259" key="1">
    <source>
        <dbReference type="Pfam" id="PF12697"/>
    </source>
</evidence>
<reference evidence="2 3" key="1">
    <citation type="submission" date="2015-01" db="EMBL/GenBank/DDBJ databases">
        <title>Enhanced salinomycin production by adjusting the supply of polyketide extender units in Streptomyce albus DSM 41398.</title>
        <authorList>
            <person name="Lu C."/>
        </authorList>
    </citation>
    <scope>NUCLEOTIDE SEQUENCE [LARGE SCALE GENOMIC DNA]</scope>
    <source>
        <strain evidence="3">ATCC 21838 / DSM 41398 / FERM P-419 / JCM 4703 / NBRC 107858</strain>
    </source>
</reference>
<dbReference type="PANTHER" id="PTHR43433">
    <property type="entry name" value="HYDROLASE, ALPHA/BETA FOLD FAMILY PROTEIN"/>
    <property type="match status" value="1"/>
</dbReference>
<feature type="domain" description="AB hydrolase-1" evidence="1">
    <location>
        <begin position="44"/>
        <end position="290"/>
    </location>
</feature>
<sequence>MSRAPHVTSGPFAPPEPRRRVTATSADGAVIHAEVHGPDGAPAVVLVHGWTCSTAFWAAQIRDLAADHRVIAYDQRGHGRTPQVPGGYRTELLADDLEAVLRATLAPGEQAVLAGHSMGGMTIMAAARRPALREHAAAVLLASTGCSQLAQRSTVLPLREGRVRTRLTKQILAARLPLGPVTPLARAALRYATMGPGTVKEKVEAGARIVHACPTRARHDWGLVLSTLELTDHVADLAVPTAVVAGTADRLTPPVNAQGLVAVLPHCVGLLELPGVGHMSPIEAPEAVNDRIRELTTAYLPAKEAAA</sequence>
<dbReference type="SUPFAM" id="SSF53474">
    <property type="entry name" value="alpha/beta-Hydrolases"/>
    <property type="match status" value="1"/>
</dbReference>
<gene>
    <name evidence="2" type="ORF">SLNWT_4413</name>
</gene>